<dbReference type="SUPFAM" id="SSF52833">
    <property type="entry name" value="Thioredoxin-like"/>
    <property type="match status" value="1"/>
</dbReference>
<keyword evidence="2" id="KW-0413">Isomerase</keyword>
<evidence type="ECO:0000313" key="2">
    <source>
        <dbReference type="EMBL" id="SHE45264.1"/>
    </source>
</evidence>
<dbReference type="GO" id="GO:0016853">
    <property type="term" value="F:isomerase activity"/>
    <property type="evidence" value="ECO:0007669"/>
    <property type="project" value="UniProtKB-KW"/>
</dbReference>
<dbReference type="InterPro" id="IPR036249">
    <property type="entry name" value="Thioredoxin-like_sf"/>
</dbReference>
<dbReference type="InterPro" id="IPR050553">
    <property type="entry name" value="Thioredoxin_ResA/DsbE_sf"/>
</dbReference>
<keyword evidence="3" id="KW-1185">Reference proteome</keyword>
<keyword evidence="1" id="KW-0472">Membrane</keyword>
<dbReference type="OrthoDB" id="1524267at2"/>
<dbReference type="CDD" id="cd02966">
    <property type="entry name" value="TlpA_like_family"/>
    <property type="match status" value="1"/>
</dbReference>
<name>A0A1M4TLM4_9BACT</name>
<protein>
    <submittedName>
        <fullName evidence="2">Thiol-disulfide isomerase or thioredoxin</fullName>
    </submittedName>
</protein>
<organism evidence="2 3">
    <name type="scientific">Fodinibius roseus</name>
    <dbReference type="NCBI Taxonomy" id="1194090"/>
    <lineage>
        <taxon>Bacteria</taxon>
        <taxon>Pseudomonadati</taxon>
        <taxon>Balneolota</taxon>
        <taxon>Balneolia</taxon>
        <taxon>Balneolales</taxon>
        <taxon>Balneolaceae</taxon>
        <taxon>Fodinibius</taxon>
    </lineage>
</organism>
<dbReference type="Gene3D" id="3.40.30.10">
    <property type="entry name" value="Glutaredoxin"/>
    <property type="match status" value="1"/>
</dbReference>
<accession>A0A1M4TLM4</accession>
<dbReference type="AlphaFoldDB" id="A0A1M4TLM4"/>
<dbReference type="PANTHER" id="PTHR42852:SF13">
    <property type="entry name" value="PROTEIN DIPZ"/>
    <property type="match status" value="1"/>
</dbReference>
<dbReference type="EMBL" id="FQUS01000001">
    <property type="protein sequence ID" value="SHE45264.1"/>
    <property type="molecule type" value="Genomic_DNA"/>
</dbReference>
<dbReference type="RefSeq" id="WP_073059054.1">
    <property type="nucleotide sequence ID" value="NZ_FQUS01000001.1"/>
</dbReference>
<evidence type="ECO:0000313" key="3">
    <source>
        <dbReference type="Proteomes" id="UP000184041"/>
    </source>
</evidence>
<evidence type="ECO:0000256" key="1">
    <source>
        <dbReference type="SAM" id="Phobius"/>
    </source>
</evidence>
<feature type="transmembrane region" description="Helical" evidence="1">
    <location>
        <begin position="7"/>
        <end position="28"/>
    </location>
</feature>
<dbReference type="Proteomes" id="UP000184041">
    <property type="component" value="Unassembled WGS sequence"/>
</dbReference>
<gene>
    <name evidence="2" type="ORF">SAMN05443144_101324</name>
</gene>
<dbReference type="PANTHER" id="PTHR42852">
    <property type="entry name" value="THIOL:DISULFIDE INTERCHANGE PROTEIN DSBE"/>
    <property type="match status" value="1"/>
</dbReference>
<reference evidence="2 3" key="1">
    <citation type="submission" date="2016-11" db="EMBL/GenBank/DDBJ databases">
        <authorList>
            <person name="Jaros S."/>
            <person name="Januszkiewicz K."/>
            <person name="Wedrychowicz H."/>
        </authorList>
    </citation>
    <scope>NUCLEOTIDE SEQUENCE [LARGE SCALE GENOMIC DNA]</scope>
    <source>
        <strain evidence="2 3">DSM 21986</strain>
    </source>
</reference>
<keyword evidence="1" id="KW-1133">Transmembrane helix</keyword>
<keyword evidence="1" id="KW-0812">Transmembrane</keyword>
<sequence length="181" mass="20579">MRLDPKYFNTFLAVVAVVAALFIAYFTVSSQLDKRSEFKERIVQQDSLQTVTWPLVESSESISIADFSDRFVLLHFWSNWSERSVEAHRQLAKLKREYGGRLTVIAAAVGLRREEALSYASEHGFPFYHVAGSRLFSAFQIPGVPAYLLYAPEGRLEFVLTGSMDEVQFDSLRTIMDGKPK</sequence>
<dbReference type="STRING" id="1194090.SAMN05443144_101324"/>
<proteinExistence type="predicted"/>